<dbReference type="InterPro" id="IPR016032">
    <property type="entry name" value="Sig_transdc_resp-reg_C-effctor"/>
</dbReference>
<dbReference type="SUPFAM" id="SSF46894">
    <property type="entry name" value="C-terminal effector domain of the bipartite response regulators"/>
    <property type="match status" value="1"/>
</dbReference>
<keyword evidence="4" id="KW-1185">Reference proteome</keyword>
<dbReference type="PROSITE" id="PS50043">
    <property type="entry name" value="HTH_LUXR_2"/>
    <property type="match status" value="1"/>
</dbReference>
<accession>A0ABV4IHH5</accession>
<name>A0ABV4IHH5_9BURK</name>
<evidence type="ECO:0000313" key="3">
    <source>
        <dbReference type="EMBL" id="MEZ2740636.1"/>
    </source>
</evidence>
<dbReference type="CDD" id="cd06170">
    <property type="entry name" value="LuxR_C_like"/>
    <property type="match status" value="1"/>
</dbReference>
<organism evidence="3 4">
    <name type="scientific">Comamonas jiangduensis</name>
    <dbReference type="NCBI Taxonomy" id="1194168"/>
    <lineage>
        <taxon>Bacteria</taxon>
        <taxon>Pseudomonadati</taxon>
        <taxon>Pseudomonadota</taxon>
        <taxon>Betaproteobacteria</taxon>
        <taxon>Burkholderiales</taxon>
        <taxon>Comamonadaceae</taxon>
        <taxon>Comamonas</taxon>
    </lineage>
</organism>
<dbReference type="SMART" id="SM00421">
    <property type="entry name" value="HTH_LUXR"/>
    <property type="match status" value="1"/>
</dbReference>
<dbReference type="PRINTS" id="PR00038">
    <property type="entry name" value="HTHLUXR"/>
</dbReference>
<dbReference type="PANTHER" id="PTHR43214">
    <property type="entry name" value="TWO-COMPONENT RESPONSE REGULATOR"/>
    <property type="match status" value="1"/>
</dbReference>
<dbReference type="PANTHER" id="PTHR43214:SF43">
    <property type="entry name" value="TWO-COMPONENT RESPONSE REGULATOR"/>
    <property type="match status" value="1"/>
</dbReference>
<reference evidence="3 4" key="1">
    <citation type="submission" date="2024-08" db="EMBL/GenBank/DDBJ databases">
        <authorList>
            <person name="Feng Z."/>
            <person name="Ronholm J."/>
        </authorList>
    </citation>
    <scope>NUCLEOTIDE SEQUENCE [LARGE SCALE GENOMIC DNA]</scope>
    <source>
        <strain evidence="3 4">4-AB0-8</strain>
    </source>
</reference>
<comment type="caution">
    <text evidence="3">The sequence shown here is derived from an EMBL/GenBank/DDBJ whole genome shotgun (WGS) entry which is preliminary data.</text>
</comment>
<dbReference type="Gene3D" id="3.40.50.2300">
    <property type="match status" value="1"/>
</dbReference>
<evidence type="ECO:0000313" key="4">
    <source>
        <dbReference type="Proteomes" id="UP001567350"/>
    </source>
</evidence>
<sequence length="174" mass="19354">MQDMLNWKNRGHRLVIVDMALLKQGCAEEQWSKYFDGLCVLVLSAHMSDAEGQLVLAKGASGYAHSHLPMESLALIVSSLESGAIWLGRSLLQKMLHDIDQRLPLATDNHWAQPLSAREAEVARLAAVGHSNAEIAQKLLITERTVRAHLSAVFDKLHVDDRLKLALKVHGIRR</sequence>
<evidence type="ECO:0000256" key="1">
    <source>
        <dbReference type="ARBA" id="ARBA00023125"/>
    </source>
</evidence>
<dbReference type="Proteomes" id="UP001567350">
    <property type="component" value="Unassembled WGS sequence"/>
</dbReference>
<dbReference type="EMBL" id="JBGJLR010000018">
    <property type="protein sequence ID" value="MEZ2740636.1"/>
    <property type="molecule type" value="Genomic_DNA"/>
</dbReference>
<evidence type="ECO:0000259" key="2">
    <source>
        <dbReference type="PROSITE" id="PS50043"/>
    </source>
</evidence>
<proteinExistence type="predicted"/>
<dbReference type="RefSeq" id="WP_370893444.1">
    <property type="nucleotide sequence ID" value="NZ_JBGJLT010000017.1"/>
</dbReference>
<keyword evidence="1" id="KW-0238">DNA-binding</keyword>
<protein>
    <submittedName>
        <fullName evidence="3">LuxR C-terminal-related transcriptional regulator</fullName>
    </submittedName>
</protein>
<dbReference type="PROSITE" id="PS00622">
    <property type="entry name" value="HTH_LUXR_1"/>
    <property type="match status" value="1"/>
</dbReference>
<dbReference type="Pfam" id="PF00196">
    <property type="entry name" value="GerE"/>
    <property type="match status" value="1"/>
</dbReference>
<dbReference type="InterPro" id="IPR000792">
    <property type="entry name" value="Tscrpt_reg_LuxR_C"/>
</dbReference>
<dbReference type="InterPro" id="IPR039420">
    <property type="entry name" value="WalR-like"/>
</dbReference>
<gene>
    <name evidence="3" type="ORF">ACBP88_14495</name>
</gene>
<feature type="domain" description="HTH luxR-type" evidence="2">
    <location>
        <begin position="108"/>
        <end position="173"/>
    </location>
</feature>